<feature type="region of interest" description="Disordered" evidence="1">
    <location>
        <begin position="196"/>
        <end position="279"/>
    </location>
</feature>
<dbReference type="eggNOG" id="COG2823">
    <property type="taxonomic scope" value="Bacteria"/>
</dbReference>
<name>F1Z7C7_9SPHN</name>
<comment type="caution">
    <text evidence="3">The sequence shown here is derived from an EMBL/GenBank/DDBJ whole genome shotgun (WGS) entry which is preliminary data.</text>
</comment>
<keyword evidence="2" id="KW-0732">Signal</keyword>
<evidence type="ECO:0000256" key="2">
    <source>
        <dbReference type="SAM" id="SignalP"/>
    </source>
</evidence>
<dbReference type="STRING" id="983920.Y88_1471"/>
<protein>
    <recommendedName>
        <fullName evidence="5">FecR protein domain-containing protein</fullName>
    </recommendedName>
</protein>
<evidence type="ECO:0000313" key="3">
    <source>
        <dbReference type="EMBL" id="EGD59439.1"/>
    </source>
</evidence>
<evidence type="ECO:0000256" key="1">
    <source>
        <dbReference type="SAM" id="MobiDB-lite"/>
    </source>
</evidence>
<feature type="compositionally biased region" description="Basic and acidic residues" evidence="1">
    <location>
        <begin position="237"/>
        <end position="247"/>
    </location>
</feature>
<feature type="region of interest" description="Disordered" evidence="1">
    <location>
        <begin position="21"/>
        <end position="41"/>
    </location>
</feature>
<feature type="chain" id="PRO_5003272471" description="FecR protein domain-containing protein" evidence="2">
    <location>
        <begin position="19"/>
        <end position="279"/>
    </location>
</feature>
<feature type="signal peptide" evidence="2">
    <location>
        <begin position="1"/>
        <end position="18"/>
    </location>
</feature>
<dbReference type="HOGENOM" id="CLU_996902_0_0_5"/>
<dbReference type="RefSeq" id="WP_008067566.1">
    <property type="nucleotide sequence ID" value="NZ_AQWK01000015.1"/>
</dbReference>
<proteinExistence type="predicted"/>
<dbReference type="OrthoDB" id="117664at2"/>
<dbReference type="AlphaFoldDB" id="F1Z7C7"/>
<feature type="compositionally biased region" description="Low complexity" evidence="1">
    <location>
        <begin position="196"/>
        <end position="205"/>
    </location>
</feature>
<sequence>MHNTCVLLTLSFSATAHAAAVTPTTPAPPAPTPALSAPALSAPVSAPTTRTLTLAPGALVAVSPMNELSSKTLKLGDKFKFATMSDVSDHGVVLIPQGTTGEGTVTYVKGTGVFGRSGKLEVSFNSLDLGGRTIALTGKYRQEGSANSGAAVGATLAVGLIGGLVVSGHSAVIKHGQALQAQTNAEESFTIPTEATASAAAAPAAPRRPHPHTKGGFPFPRHAPRREPHRGGPMTCDRQDQPNEETHATGTQRTDYGTGTGRDAGRMRRIAPPRRSCRK</sequence>
<feature type="compositionally biased region" description="Basic residues" evidence="1">
    <location>
        <begin position="267"/>
        <end position="279"/>
    </location>
</feature>
<dbReference type="EMBL" id="AEWJ01000032">
    <property type="protein sequence ID" value="EGD59439.1"/>
    <property type="molecule type" value="Genomic_DNA"/>
</dbReference>
<keyword evidence="4" id="KW-1185">Reference proteome</keyword>
<reference evidence="3 4" key="1">
    <citation type="journal article" date="2012" name="J. Bacteriol.">
        <title>Draft Genome Sequence of Novosphingobium nitrogenifigens Y88T.</title>
        <authorList>
            <person name="Strabala T.J."/>
            <person name="Macdonald L."/>
            <person name="Liu V."/>
            <person name="Smit A.M."/>
        </authorList>
    </citation>
    <scope>NUCLEOTIDE SEQUENCE [LARGE SCALE GENOMIC DNA]</scope>
    <source>
        <strain evidence="3 4">DSM 19370</strain>
    </source>
</reference>
<feature type="compositionally biased region" description="Polar residues" evidence="1">
    <location>
        <begin position="248"/>
        <end position="257"/>
    </location>
</feature>
<organism evidence="3 4">
    <name type="scientific">Novosphingobium nitrogenifigens DSM 19370</name>
    <dbReference type="NCBI Taxonomy" id="983920"/>
    <lineage>
        <taxon>Bacteria</taxon>
        <taxon>Pseudomonadati</taxon>
        <taxon>Pseudomonadota</taxon>
        <taxon>Alphaproteobacteria</taxon>
        <taxon>Sphingomonadales</taxon>
        <taxon>Sphingomonadaceae</taxon>
        <taxon>Novosphingobium</taxon>
    </lineage>
</organism>
<evidence type="ECO:0000313" key="4">
    <source>
        <dbReference type="Proteomes" id="UP000004728"/>
    </source>
</evidence>
<dbReference type="InParanoid" id="F1Z7C7"/>
<accession>F1Z7C7</accession>
<dbReference type="Proteomes" id="UP000004728">
    <property type="component" value="Unassembled WGS sequence"/>
</dbReference>
<gene>
    <name evidence="3" type="ORF">Y88_1471</name>
</gene>
<evidence type="ECO:0008006" key="5">
    <source>
        <dbReference type="Google" id="ProtNLM"/>
    </source>
</evidence>